<reference evidence="8" key="1">
    <citation type="submission" date="2021-02" db="EMBL/GenBank/DDBJ databases">
        <authorList>
            <person name="Dougan E. K."/>
            <person name="Rhodes N."/>
            <person name="Thang M."/>
            <person name="Chan C."/>
        </authorList>
    </citation>
    <scope>NUCLEOTIDE SEQUENCE</scope>
</reference>
<dbReference type="OMA" id="HTLARVW"/>
<sequence length="634" mass="67622">MSFATAPRVASLLPSATEIVGHLGLQRYLVGVSHECDLAPSLEDLNVLLASGTCIRLTTSEIDPLLLSQEEINEAVIGSLRRGESLYGIIDSAFLVAKPTVVLTQALCNVCAPSASQVTGACELMDLSVQVLNLEPHNLGDVAESFVAVSTAITRSAELGQAACTKFLADVKAVTNAVAGLVGDRPCRRCVMLEWTDPLFDGGHWVPEMLVAAGGDAGWRQTGDKSKQIEPAVLEAYDPDCIVIACCGLDLDRNIRDAQVLEKKPWFAALRCVREGRVFAADGNRYFARPGPSLVAGVAILARCMHDADSAVVAAIEATGLLPAEGVAWARASGACRPSAPVPDIEELSCWAVHAKACERGELFYIDPASGYQVFTEVSQKKRGYCCGSGCRHCAYSHANVPAADRAARIQQPAWLHQIEISTSCPSIDLLFWSGGLDSFLAYRALQREGGENACVVFITTFDAKTRLIAHSEVAVDVIVKQAKAMGVGLVGIPLQTGRSYTEQVALGLSVAAAAAGVSKLPIKRICFGDLHLEPRRQARDAELAPLVQRLWGDSVVLHYPLWRKPYEELMADLVKSGAECLLSAVPKPPPPGASGIVVGARFGPELAKQAETAGWDAFGEAGEFHTVVSTWLL</sequence>
<dbReference type="SUPFAM" id="SSF52402">
    <property type="entry name" value="Adenine nucleotide alpha hydrolases-like"/>
    <property type="match status" value="1"/>
</dbReference>
<gene>
    <name evidence="7" type="ORF">PGLA1383_LOCUS26493</name>
    <name evidence="8" type="ORF">PGLA2088_LOCUS29527</name>
</gene>
<dbReference type="Proteomes" id="UP000626109">
    <property type="component" value="Unassembled WGS sequence"/>
</dbReference>
<dbReference type="GO" id="GO:0017178">
    <property type="term" value="F:diphthine-ammonia ligase activity"/>
    <property type="evidence" value="ECO:0007669"/>
    <property type="project" value="UniProtKB-EC"/>
</dbReference>
<evidence type="ECO:0000256" key="4">
    <source>
        <dbReference type="ARBA" id="ARBA00031552"/>
    </source>
</evidence>
<dbReference type="OrthoDB" id="274765at2759"/>
<protein>
    <recommendedName>
        <fullName evidence="2">Diphthine--ammonia ligase</fullName>
        <ecNumber evidence="1">6.3.1.14</ecNumber>
    </recommendedName>
    <alternativeName>
        <fullName evidence="3">Diphthamide synthase</fullName>
    </alternativeName>
    <alternativeName>
        <fullName evidence="4">Diphthamide synthetase</fullName>
    </alternativeName>
</protein>
<dbReference type="Proteomes" id="UP000654075">
    <property type="component" value="Unassembled WGS sequence"/>
</dbReference>
<keyword evidence="10" id="KW-1185">Reference proteome</keyword>
<evidence type="ECO:0000313" key="8">
    <source>
        <dbReference type="EMBL" id="CAE8695744.1"/>
    </source>
</evidence>
<dbReference type="SUPFAM" id="SSF53807">
    <property type="entry name" value="Helical backbone' metal receptor"/>
    <property type="match status" value="1"/>
</dbReference>
<dbReference type="InterPro" id="IPR002761">
    <property type="entry name" value="Diphthami_syn_dom"/>
</dbReference>
<evidence type="ECO:0000313" key="7">
    <source>
        <dbReference type="EMBL" id="CAE8608639.1"/>
    </source>
</evidence>
<proteinExistence type="predicted"/>
<evidence type="ECO:0000259" key="6">
    <source>
        <dbReference type="Pfam" id="PF01902"/>
    </source>
</evidence>
<dbReference type="PANTHER" id="PTHR42860:SF1">
    <property type="entry name" value="VITAMIN B12-BINDING PROTEIN"/>
    <property type="match status" value="1"/>
</dbReference>
<comment type="catalytic activity">
    <reaction evidence="5">
        <text>diphthine-[translation elongation factor 2] + NH4(+) + ATP = diphthamide-[translation elongation factor 2] + AMP + diphosphate + H(+)</text>
        <dbReference type="Rhea" id="RHEA:19753"/>
        <dbReference type="Rhea" id="RHEA-COMP:10172"/>
        <dbReference type="Rhea" id="RHEA-COMP:10174"/>
        <dbReference type="ChEBI" id="CHEBI:15378"/>
        <dbReference type="ChEBI" id="CHEBI:16692"/>
        <dbReference type="ChEBI" id="CHEBI:28938"/>
        <dbReference type="ChEBI" id="CHEBI:30616"/>
        <dbReference type="ChEBI" id="CHEBI:33019"/>
        <dbReference type="ChEBI" id="CHEBI:82696"/>
        <dbReference type="ChEBI" id="CHEBI:456215"/>
        <dbReference type="EC" id="6.3.1.14"/>
    </reaction>
</comment>
<evidence type="ECO:0000256" key="3">
    <source>
        <dbReference type="ARBA" id="ARBA00029814"/>
    </source>
</evidence>
<feature type="domain" description="Diphthamide synthase" evidence="6">
    <location>
        <begin position="432"/>
        <end position="629"/>
    </location>
</feature>
<dbReference type="EMBL" id="CAJNNV010023323">
    <property type="protein sequence ID" value="CAE8608639.1"/>
    <property type="molecule type" value="Genomic_DNA"/>
</dbReference>
<dbReference type="Pfam" id="PF01902">
    <property type="entry name" value="Diphthami_syn_2"/>
    <property type="match status" value="1"/>
</dbReference>
<dbReference type="AlphaFoldDB" id="A0A813KBD6"/>
<evidence type="ECO:0000256" key="5">
    <source>
        <dbReference type="ARBA" id="ARBA00048108"/>
    </source>
</evidence>
<dbReference type="Pfam" id="PF17653">
    <property type="entry name" value="DUF5522"/>
    <property type="match status" value="1"/>
</dbReference>
<dbReference type="InterPro" id="IPR014729">
    <property type="entry name" value="Rossmann-like_a/b/a_fold"/>
</dbReference>
<comment type="caution">
    <text evidence="8">The sequence shown here is derived from an EMBL/GenBank/DDBJ whole genome shotgun (WGS) entry which is preliminary data.</text>
</comment>
<dbReference type="InterPro" id="IPR051030">
    <property type="entry name" value="Vitamin_B12-ABC_binding"/>
</dbReference>
<evidence type="ECO:0000256" key="1">
    <source>
        <dbReference type="ARBA" id="ARBA00012089"/>
    </source>
</evidence>
<dbReference type="PANTHER" id="PTHR42860">
    <property type="entry name" value="VITAMIN B12-BINDING PROTEIN"/>
    <property type="match status" value="1"/>
</dbReference>
<name>A0A813KBD6_POLGL</name>
<evidence type="ECO:0000313" key="9">
    <source>
        <dbReference type="Proteomes" id="UP000626109"/>
    </source>
</evidence>
<evidence type="ECO:0000256" key="2">
    <source>
        <dbReference type="ARBA" id="ARBA00018426"/>
    </source>
</evidence>
<dbReference type="Gene3D" id="3.40.50.1980">
    <property type="entry name" value="Nitrogenase molybdenum iron protein domain"/>
    <property type="match status" value="2"/>
</dbReference>
<evidence type="ECO:0000313" key="10">
    <source>
        <dbReference type="Proteomes" id="UP000654075"/>
    </source>
</evidence>
<accession>A0A813KBD6</accession>
<dbReference type="InterPro" id="IPR040807">
    <property type="entry name" value="DUF5522"/>
</dbReference>
<organism evidence="8 9">
    <name type="scientific">Polarella glacialis</name>
    <name type="common">Dinoflagellate</name>
    <dbReference type="NCBI Taxonomy" id="89957"/>
    <lineage>
        <taxon>Eukaryota</taxon>
        <taxon>Sar</taxon>
        <taxon>Alveolata</taxon>
        <taxon>Dinophyceae</taxon>
        <taxon>Suessiales</taxon>
        <taxon>Suessiaceae</taxon>
        <taxon>Polarella</taxon>
    </lineage>
</organism>
<dbReference type="EMBL" id="CAJNNW010028359">
    <property type="protein sequence ID" value="CAE8695744.1"/>
    <property type="molecule type" value="Genomic_DNA"/>
</dbReference>
<dbReference type="Gene3D" id="3.40.50.620">
    <property type="entry name" value="HUPs"/>
    <property type="match status" value="1"/>
</dbReference>
<dbReference type="EC" id="6.3.1.14" evidence="1"/>